<evidence type="ECO:0000259" key="3">
    <source>
        <dbReference type="PROSITE" id="PS51186"/>
    </source>
</evidence>
<dbReference type="InterPro" id="IPR050832">
    <property type="entry name" value="Bact_Acetyltransf"/>
</dbReference>
<evidence type="ECO:0000256" key="1">
    <source>
        <dbReference type="ARBA" id="ARBA00022679"/>
    </source>
</evidence>
<reference evidence="4" key="1">
    <citation type="submission" date="2024-06" db="EMBL/GenBank/DDBJ databases">
        <title>Draft Genome Sequence of Deinococcus sonorensis Type Strain KR-87, a Biofilm Producing Representative of the Genus Deinococcus.</title>
        <authorList>
            <person name="Boren L.S."/>
            <person name="Grosso R.A."/>
            <person name="Hugenberg-Cox A.N."/>
            <person name="Hill J.T.E."/>
            <person name="Albert C.M."/>
            <person name="Tuohy J.M."/>
        </authorList>
    </citation>
    <scope>NUCLEOTIDE SEQUENCE</scope>
    <source>
        <strain evidence="4">KR-87</strain>
    </source>
</reference>
<protein>
    <submittedName>
        <fullName evidence="4">GNAT family N-acetyltransferase</fullName>
    </submittedName>
</protein>
<dbReference type="AlphaFoldDB" id="A0AAU7UA67"/>
<organism evidence="4">
    <name type="scientific">Deinococcus sonorensis KR-87</name>
    <dbReference type="NCBI Taxonomy" id="694439"/>
    <lineage>
        <taxon>Bacteria</taxon>
        <taxon>Thermotogati</taxon>
        <taxon>Deinococcota</taxon>
        <taxon>Deinococci</taxon>
        <taxon>Deinococcales</taxon>
        <taxon>Deinococcaceae</taxon>
        <taxon>Deinococcus</taxon>
    </lineage>
</organism>
<dbReference type="RefSeq" id="WP_350243315.1">
    <property type="nucleotide sequence ID" value="NZ_CP158299.1"/>
</dbReference>
<accession>A0AAU7UA67</accession>
<evidence type="ECO:0000256" key="2">
    <source>
        <dbReference type="ARBA" id="ARBA00023315"/>
    </source>
</evidence>
<keyword evidence="1" id="KW-0808">Transferase</keyword>
<proteinExistence type="predicted"/>
<feature type="domain" description="N-acetyltransferase" evidence="3">
    <location>
        <begin position="5"/>
        <end position="171"/>
    </location>
</feature>
<dbReference type="CDD" id="cd04301">
    <property type="entry name" value="NAT_SF"/>
    <property type="match status" value="1"/>
</dbReference>
<dbReference type="InterPro" id="IPR016181">
    <property type="entry name" value="Acyl_CoA_acyltransferase"/>
</dbReference>
<dbReference type="EMBL" id="CP158299">
    <property type="protein sequence ID" value="XBV85278.1"/>
    <property type="molecule type" value="Genomic_DNA"/>
</dbReference>
<dbReference type="Pfam" id="PF00583">
    <property type="entry name" value="Acetyltransf_1"/>
    <property type="match status" value="1"/>
</dbReference>
<gene>
    <name evidence="4" type="ORF">ABOD76_17845</name>
</gene>
<evidence type="ECO:0000313" key="4">
    <source>
        <dbReference type="EMBL" id="XBV85278.1"/>
    </source>
</evidence>
<dbReference type="GO" id="GO:0016747">
    <property type="term" value="F:acyltransferase activity, transferring groups other than amino-acyl groups"/>
    <property type="evidence" value="ECO:0007669"/>
    <property type="project" value="InterPro"/>
</dbReference>
<keyword evidence="2" id="KW-0012">Acyltransferase</keyword>
<dbReference type="PANTHER" id="PTHR43877">
    <property type="entry name" value="AMINOALKYLPHOSPHONATE N-ACETYLTRANSFERASE-RELATED-RELATED"/>
    <property type="match status" value="1"/>
</dbReference>
<dbReference type="SUPFAM" id="SSF55729">
    <property type="entry name" value="Acyl-CoA N-acyltransferases (Nat)"/>
    <property type="match status" value="1"/>
</dbReference>
<sequence>MAADLLIRVLEPDDAGRFFALRLAGLEESPLAFGTHADEYRSEPLERVAAFLQPGQGRVVLGAEQGGQLVGTVSLVRQLRRNVQHKASVNAVYVKPEARGQGVGEQLMRELLAQARQMEGLRQVQLSVTTSQQAALRLYRRLGFETYGHEREALIVNGTPVDEDHLQLDLT</sequence>
<dbReference type="Gene3D" id="3.40.630.30">
    <property type="match status" value="1"/>
</dbReference>
<dbReference type="KEGG" id="dsc:ABOD76_17845"/>
<dbReference type="PROSITE" id="PS51186">
    <property type="entry name" value="GNAT"/>
    <property type="match status" value="1"/>
</dbReference>
<dbReference type="InterPro" id="IPR000182">
    <property type="entry name" value="GNAT_dom"/>
</dbReference>
<name>A0AAU7UA67_9DEIO</name>